<dbReference type="SUPFAM" id="SSF51735">
    <property type="entry name" value="NAD(P)-binding Rossmann-fold domains"/>
    <property type="match status" value="1"/>
</dbReference>
<dbReference type="EMBL" id="CAJFCW020000002">
    <property type="protein sequence ID" value="CAG9088947.1"/>
    <property type="molecule type" value="Genomic_DNA"/>
</dbReference>
<keyword evidence="2" id="KW-1185">Reference proteome</keyword>
<dbReference type="Pfam" id="PF13561">
    <property type="entry name" value="adh_short_C2"/>
    <property type="match status" value="1"/>
</dbReference>
<dbReference type="NCBIfam" id="NF005559">
    <property type="entry name" value="PRK07231.1"/>
    <property type="match status" value="1"/>
</dbReference>
<organism evidence="1 2">
    <name type="scientific">Bursaphelenchus okinawaensis</name>
    <dbReference type="NCBI Taxonomy" id="465554"/>
    <lineage>
        <taxon>Eukaryota</taxon>
        <taxon>Metazoa</taxon>
        <taxon>Ecdysozoa</taxon>
        <taxon>Nematoda</taxon>
        <taxon>Chromadorea</taxon>
        <taxon>Rhabditida</taxon>
        <taxon>Tylenchina</taxon>
        <taxon>Tylenchomorpha</taxon>
        <taxon>Aphelenchoidea</taxon>
        <taxon>Aphelenchoididae</taxon>
        <taxon>Bursaphelenchus</taxon>
    </lineage>
</organism>
<comment type="caution">
    <text evidence="1">The sequence shown here is derived from an EMBL/GenBank/DDBJ whole genome shotgun (WGS) entry which is preliminary data.</text>
</comment>
<dbReference type="PANTHER" id="PTHR43975">
    <property type="entry name" value="ZGC:101858"/>
    <property type="match status" value="1"/>
</dbReference>
<reference evidence="1" key="1">
    <citation type="submission" date="2020-09" db="EMBL/GenBank/DDBJ databases">
        <authorList>
            <person name="Kikuchi T."/>
        </authorList>
    </citation>
    <scope>NUCLEOTIDE SEQUENCE</scope>
    <source>
        <strain evidence="1">SH1</strain>
    </source>
</reference>
<proteinExistence type="predicted"/>
<dbReference type="AlphaFoldDB" id="A0A811K1D8"/>
<evidence type="ECO:0000313" key="2">
    <source>
        <dbReference type="Proteomes" id="UP000614601"/>
    </source>
</evidence>
<name>A0A811K1D8_9BILA</name>
<dbReference type="PRINTS" id="PR00081">
    <property type="entry name" value="GDHRDH"/>
</dbReference>
<dbReference type="PRINTS" id="PR00080">
    <property type="entry name" value="SDRFAMILY"/>
</dbReference>
<dbReference type="InterPro" id="IPR002347">
    <property type="entry name" value="SDR_fam"/>
</dbReference>
<dbReference type="OrthoDB" id="47007at2759"/>
<dbReference type="EMBL" id="CAJFDH010000002">
    <property type="protein sequence ID" value="CAD5209292.1"/>
    <property type="molecule type" value="Genomic_DNA"/>
</dbReference>
<evidence type="ECO:0000313" key="1">
    <source>
        <dbReference type="EMBL" id="CAD5209292.1"/>
    </source>
</evidence>
<dbReference type="Gene3D" id="3.40.50.720">
    <property type="entry name" value="NAD(P)-binding Rossmann-like Domain"/>
    <property type="match status" value="1"/>
</dbReference>
<sequence>MDFTGKVVIVTGSNSGIGKQTAFEFLSKGAKVTLHGQNEQKLKDTISGFMANDINHDNIHYVLGPIQEKETQTKLIKETVDKFGRLDVLINNAGISHDGNLELHSTEQFHKVMSINVESVISLSRTALPELEKTKGAIVNISSVSGQRPALFWQFYRISKAALDHASKIMAYDFSQNGVRVNNVSPGVTKTNFITRNTNLETSDSQFKNYESFIPMNRLGKLTEITNVILFLASDLASYMTGAVVVVDGGMLLGPAIKKD</sequence>
<dbReference type="PANTHER" id="PTHR43975:SF2">
    <property type="entry name" value="EG:BACR7A4.14 PROTEIN-RELATED"/>
    <property type="match status" value="1"/>
</dbReference>
<dbReference type="Proteomes" id="UP000614601">
    <property type="component" value="Unassembled WGS sequence"/>
</dbReference>
<protein>
    <submittedName>
        <fullName evidence="1">Uncharacterized protein</fullName>
    </submittedName>
</protein>
<dbReference type="InterPro" id="IPR036291">
    <property type="entry name" value="NAD(P)-bd_dom_sf"/>
</dbReference>
<gene>
    <name evidence="1" type="ORF">BOKJ2_LOCUS2607</name>
</gene>
<accession>A0A811K1D8</accession>
<dbReference type="FunFam" id="3.40.50.720:FF:000084">
    <property type="entry name" value="Short-chain dehydrogenase reductase"/>
    <property type="match status" value="1"/>
</dbReference>
<dbReference type="Proteomes" id="UP000783686">
    <property type="component" value="Unassembled WGS sequence"/>
</dbReference>